<dbReference type="Proteomes" id="UP000060071">
    <property type="component" value="Chromosome"/>
</dbReference>
<sequence>MTGKRWVLILPALLLAACSTGQQATAPTPTSTTAPAPAAATRALGLYELSIQGSGAQASGRVTTAALRSQEIAGLTFTVTGVQVVTNGDGSRNYTAALNVTNTSGAAIGAPAIIPADIAGYTESGTYFRAGATTNQSGAPTSASGITLTQVTDSTYSMLFPVTGVSGADFAVPGGSSVTAVSAQGWRTPTLAAGATQAMSLGFTIPASNDAYRFSLVFGAFDKTPAVNHLVISQLYGAGGNGSAALNTDYVELFNPTNNVISTAGMSLQYASPAGAFVTNNTGQFYPLTTASIAPGRFLLIRMPIGTNGGTVTATPDQQGTLTLGAANGKVALASNGTAVAGPTATNVIDFIGYGTGNNITFEGTAAAPAMSLTLADQRSPSPCTDTNNNSADLVSFTVTAGSARNSTSTPVACP</sequence>
<name>A0ABM5X3V4_9DEIO</name>
<keyword evidence="4" id="KW-1185">Reference proteome</keyword>
<feature type="chain" id="PRO_5045861371" description="LTD domain-containing protein" evidence="1">
    <location>
        <begin position="25"/>
        <end position="415"/>
    </location>
</feature>
<proteinExistence type="predicted"/>
<feature type="signal peptide" evidence="1">
    <location>
        <begin position="1"/>
        <end position="24"/>
    </location>
</feature>
<keyword evidence="1" id="KW-0732">Signal</keyword>
<gene>
    <name evidence="3" type="ORF">AUC44_04460</name>
</gene>
<feature type="domain" description="LTD" evidence="2">
    <location>
        <begin position="217"/>
        <end position="356"/>
    </location>
</feature>
<accession>A0ABM5X3V4</accession>
<dbReference type="InterPro" id="IPR001322">
    <property type="entry name" value="Lamin_tail_dom"/>
</dbReference>
<protein>
    <recommendedName>
        <fullName evidence="2">LTD domain-containing protein</fullName>
    </recommendedName>
</protein>
<dbReference type="PROSITE" id="PS51257">
    <property type="entry name" value="PROKAR_LIPOPROTEIN"/>
    <property type="match status" value="1"/>
</dbReference>
<dbReference type="EMBL" id="CP013910">
    <property type="protein sequence ID" value="ALW88237.1"/>
    <property type="molecule type" value="Genomic_DNA"/>
</dbReference>
<evidence type="ECO:0000256" key="1">
    <source>
        <dbReference type="SAM" id="SignalP"/>
    </source>
</evidence>
<evidence type="ECO:0000313" key="4">
    <source>
        <dbReference type="Proteomes" id="UP000060071"/>
    </source>
</evidence>
<organism evidence="3 4">
    <name type="scientific">Deinococcus actinosclerus</name>
    <dbReference type="NCBI Taxonomy" id="1768108"/>
    <lineage>
        <taxon>Bacteria</taxon>
        <taxon>Thermotogati</taxon>
        <taxon>Deinococcota</taxon>
        <taxon>Deinococci</taxon>
        <taxon>Deinococcales</taxon>
        <taxon>Deinococcaceae</taxon>
        <taxon>Deinococcus</taxon>
    </lineage>
</organism>
<reference evidence="3 4" key="1">
    <citation type="submission" date="2015-12" db="EMBL/GenBank/DDBJ databases">
        <authorList>
            <person name="Kim M.K."/>
            <person name="Srinivasan S."/>
            <person name="Lee J.-J."/>
            <person name="Kim K."/>
        </authorList>
    </citation>
    <scope>NUCLEOTIDE SEQUENCE [LARGE SCALE GENOMIC DNA]</scope>
    <source>
        <strain evidence="3 4">BM2</strain>
    </source>
</reference>
<dbReference type="RefSeq" id="WP_062157571.1">
    <property type="nucleotide sequence ID" value="NZ_CP013910.1"/>
</dbReference>
<evidence type="ECO:0000313" key="3">
    <source>
        <dbReference type="EMBL" id="ALW88237.1"/>
    </source>
</evidence>
<evidence type="ECO:0000259" key="2">
    <source>
        <dbReference type="PROSITE" id="PS51841"/>
    </source>
</evidence>
<dbReference type="PROSITE" id="PS51841">
    <property type="entry name" value="LTD"/>
    <property type="match status" value="1"/>
</dbReference>